<dbReference type="InterPro" id="IPR049492">
    <property type="entry name" value="BD-FAE-like_dom"/>
</dbReference>
<evidence type="ECO:0000256" key="2">
    <source>
        <dbReference type="SAM" id="MobiDB-lite"/>
    </source>
</evidence>
<keyword evidence="5" id="KW-1185">Reference proteome</keyword>
<protein>
    <recommendedName>
        <fullName evidence="3">BD-FAE-like domain-containing protein</fullName>
    </recommendedName>
</protein>
<dbReference type="SUPFAM" id="SSF53474">
    <property type="entry name" value="alpha/beta-Hydrolases"/>
    <property type="match status" value="1"/>
</dbReference>
<evidence type="ECO:0000256" key="1">
    <source>
        <dbReference type="ARBA" id="ARBA00022801"/>
    </source>
</evidence>
<dbReference type="InterPro" id="IPR029058">
    <property type="entry name" value="AB_hydrolase_fold"/>
</dbReference>
<reference evidence="5" key="1">
    <citation type="submission" date="2018-12" db="EMBL/GenBank/DDBJ databases">
        <title>Tengunoibacter tsumagoiensis gen. nov., sp. nov., Dictyobacter kobayashii sp. nov., D. alpinus sp. nov., and D. joshuensis sp. nov. and description of Dictyobacteraceae fam. nov. within the order Ktedonobacterales isolated from Tengu-no-mugimeshi.</title>
        <authorList>
            <person name="Wang C.M."/>
            <person name="Zheng Y."/>
            <person name="Sakai Y."/>
            <person name="Toyoda A."/>
            <person name="Minakuchi Y."/>
            <person name="Abe K."/>
            <person name="Yokota A."/>
            <person name="Yabe S."/>
        </authorList>
    </citation>
    <scope>NUCLEOTIDE SEQUENCE [LARGE SCALE GENOMIC DNA]</scope>
    <source>
        <strain evidence="5">Uno16</strain>
    </source>
</reference>
<feature type="domain" description="BD-FAE-like" evidence="3">
    <location>
        <begin position="31"/>
        <end position="228"/>
    </location>
</feature>
<evidence type="ECO:0000313" key="5">
    <source>
        <dbReference type="Proteomes" id="UP000287171"/>
    </source>
</evidence>
<dbReference type="Pfam" id="PF20434">
    <property type="entry name" value="BD-FAE"/>
    <property type="match status" value="1"/>
</dbReference>
<dbReference type="InterPro" id="IPR050300">
    <property type="entry name" value="GDXG_lipolytic_enzyme"/>
</dbReference>
<feature type="region of interest" description="Disordered" evidence="2">
    <location>
        <begin position="232"/>
        <end position="251"/>
    </location>
</feature>
<gene>
    <name evidence="4" type="ORF">KDA_46980</name>
</gene>
<evidence type="ECO:0000259" key="3">
    <source>
        <dbReference type="Pfam" id="PF20434"/>
    </source>
</evidence>
<dbReference type="Gene3D" id="3.40.50.1820">
    <property type="entry name" value="alpha/beta hydrolase"/>
    <property type="match status" value="1"/>
</dbReference>
<name>A0A402BD10_9CHLR</name>
<sequence>MGESSEQRQRQTGTSFDRLAYGADPFQYGELYVPEGPGPHPVVALIHGGFWRKAYDLTLMQGLAQNLVAQGIAAWNIEYRRIGNPGGAWPGTFLDVAAATDYLNDLVPIYQLDLRRVVAVGHSAGGHLACWLTCRHLLPSDSEINTSQTPLKLRGAISQARVVDLEQAWQLQLSQNVVQELLRGSPSEQPARYVQASPAALLPSGTSQILVHGSIDDVVPISISRSYAHKASAAGDNVSATGTTGGRSLYTDRPQFRSLATHRKRDQTLDGLIRKPRIWTTQGIQIYNP</sequence>
<proteinExistence type="predicted"/>
<dbReference type="Proteomes" id="UP000287171">
    <property type="component" value="Unassembled WGS sequence"/>
</dbReference>
<dbReference type="GO" id="GO:0016787">
    <property type="term" value="F:hydrolase activity"/>
    <property type="evidence" value="ECO:0007669"/>
    <property type="project" value="UniProtKB-KW"/>
</dbReference>
<dbReference type="EMBL" id="BIFT01000002">
    <property type="protein sequence ID" value="GCE29214.1"/>
    <property type="molecule type" value="Genomic_DNA"/>
</dbReference>
<dbReference type="RefSeq" id="WP_246039230.1">
    <property type="nucleotide sequence ID" value="NZ_BIFT01000002.1"/>
</dbReference>
<keyword evidence="1" id="KW-0378">Hydrolase</keyword>
<dbReference type="PANTHER" id="PTHR48081">
    <property type="entry name" value="AB HYDROLASE SUPERFAMILY PROTEIN C4A8.06C"/>
    <property type="match status" value="1"/>
</dbReference>
<dbReference type="AlphaFoldDB" id="A0A402BD10"/>
<accession>A0A402BD10</accession>
<comment type="caution">
    <text evidence="4">The sequence shown here is derived from an EMBL/GenBank/DDBJ whole genome shotgun (WGS) entry which is preliminary data.</text>
</comment>
<organism evidence="4 5">
    <name type="scientific">Dictyobacter alpinus</name>
    <dbReference type="NCBI Taxonomy" id="2014873"/>
    <lineage>
        <taxon>Bacteria</taxon>
        <taxon>Bacillati</taxon>
        <taxon>Chloroflexota</taxon>
        <taxon>Ktedonobacteria</taxon>
        <taxon>Ktedonobacterales</taxon>
        <taxon>Dictyobacteraceae</taxon>
        <taxon>Dictyobacter</taxon>
    </lineage>
</organism>
<evidence type="ECO:0000313" key="4">
    <source>
        <dbReference type="EMBL" id="GCE29214.1"/>
    </source>
</evidence>